<dbReference type="Gene3D" id="3.40.30.10">
    <property type="entry name" value="Glutaredoxin"/>
    <property type="match status" value="1"/>
</dbReference>
<protein>
    <submittedName>
        <fullName evidence="3">Redoxin domain-containing protein</fullName>
    </submittedName>
</protein>
<dbReference type="PANTHER" id="PTHR42852">
    <property type="entry name" value="THIOL:DISULFIDE INTERCHANGE PROTEIN DSBE"/>
    <property type="match status" value="1"/>
</dbReference>
<proteinExistence type="predicted"/>
<keyword evidence="1" id="KW-0812">Transmembrane</keyword>
<dbReference type="RefSeq" id="WP_207617543.1">
    <property type="nucleotide sequence ID" value="NZ_JAFNLL010000053.1"/>
</dbReference>
<name>A0A939HLS9_9MICC</name>
<keyword evidence="1" id="KW-1133">Transmembrane helix</keyword>
<dbReference type="InterPro" id="IPR000866">
    <property type="entry name" value="AhpC/TSA"/>
</dbReference>
<keyword evidence="1" id="KW-0472">Membrane</keyword>
<dbReference type="Pfam" id="PF00578">
    <property type="entry name" value="AhpC-TSA"/>
    <property type="match status" value="1"/>
</dbReference>
<evidence type="ECO:0000259" key="2">
    <source>
        <dbReference type="PROSITE" id="PS51352"/>
    </source>
</evidence>
<dbReference type="SUPFAM" id="SSF52833">
    <property type="entry name" value="Thioredoxin-like"/>
    <property type="match status" value="1"/>
</dbReference>
<dbReference type="InterPro" id="IPR013766">
    <property type="entry name" value="Thioredoxin_domain"/>
</dbReference>
<organism evidence="3 4">
    <name type="scientific">Arthrobacter cavernae</name>
    <dbReference type="NCBI Taxonomy" id="2817681"/>
    <lineage>
        <taxon>Bacteria</taxon>
        <taxon>Bacillati</taxon>
        <taxon>Actinomycetota</taxon>
        <taxon>Actinomycetes</taxon>
        <taxon>Micrococcales</taxon>
        <taxon>Micrococcaceae</taxon>
        <taxon>Arthrobacter</taxon>
    </lineage>
</organism>
<dbReference type="AlphaFoldDB" id="A0A939HLS9"/>
<comment type="caution">
    <text evidence="3">The sequence shown here is derived from an EMBL/GenBank/DDBJ whole genome shotgun (WGS) entry which is preliminary data.</text>
</comment>
<dbReference type="PANTHER" id="PTHR42852:SF13">
    <property type="entry name" value="PROTEIN DIPZ"/>
    <property type="match status" value="1"/>
</dbReference>
<gene>
    <name evidence="3" type="ORF">J1902_17180</name>
</gene>
<reference evidence="3" key="1">
    <citation type="submission" date="2021-03" db="EMBL/GenBank/DDBJ databases">
        <title>A new species, PO-11, isolated from a karst cave deposit.</title>
        <authorList>
            <person name="Zhaoxiaoyong W."/>
        </authorList>
    </citation>
    <scope>NUCLEOTIDE SEQUENCE</scope>
    <source>
        <strain evidence="3">PO-11</strain>
    </source>
</reference>
<keyword evidence="4" id="KW-1185">Reference proteome</keyword>
<evidence type="ECO:0000313" key="4">
    <source>
        <dbReference type="Proteomes" id="UP000664164"/>
    </source>
</evidence>
<feature type="domain" description="Thioredoxin" evidence="2">
    <location>
        <begin position="62"/>
        <end position="218"/>
    </location>
</feature>
<dbReference type="GO" id="GO:0016491">
    <property type="term" value="F:oxidoreductase activity"/>
    <property type="evidence" value="ECO:0007669"/>
    <property type="project" value="InterPro"/>
</dbReference>
<dbReference type="Proteomes" id="UP000664164">
    <property type="component" value="Unassembled WGS sequence"/>
</dbReference>
<sequence length="219" mass="23386">MSTTKSRDPKTGPARGTSRRWVTWTLAAAALAIALVALFGIFSGATTPKNAGTAKNYDVGQPGPGQAAPVFTLEDTTGRQVSLGDYKGKNVLLYFQEGLTCQPCWDQLTSLEKDSAKVKAAGVDTVLSITTDPADLVARKTRDMGLTTTVLSDPSLTVSEKYSANEYGMMGAMRDGHSFILVGPDGTIRWRADYGGAPDYTMFVPVDNLLADLKEGIRP</sequence>
<accession>A0A939HLS9</accession>
<dbReference type="EMBL" id="JAFNLL010000053">
    <property type="protein sequence ID" value="MBO1269675.1"/>
    <property type="molecule type" value="Genomic_DNA"/>
</dbReference>
<feature type="transmembrane region" description="Helical" evidence="1">
    <location>
        <begin position="21"/>
        <end position="42"/>
    </location>
</feature>
<evidence type="ECO:0000256" key="1">
    <source>
        <dbReference type="SAM" id="Phobius"/>
    </source>
</evidence>
<dbReference type="GO" id="GO:0016209">
    <property type="term" value="F:antioxidant activity"/>
    <property type="evidence" value="ECO:0007669"/>
    <property type="project" value="InterPro"/>
</dbReference>
<dbReference type="InterPro" id="IPR036249">
    <property type="entry name" value="Thioredoxin-like_sf"/>
</dbReference>
<dbReference type="InterPro" id="IPR050553">
    <property type="entry name" value="Thioredoxin_ResA/DsbE_sf"/>
</dbReference>
<dbReference type="PROSITE" id="PS51352">
    <property type="entry name" value="THIOREDOXIN_2"/>
    <property type="match status" value="1"/>
</dbReference>
<evidence type="ECO:0000313" key="3">
    <source>
        <dbReference type="EMBL" id="MBO1269675.1"/>
    </source>
</evidence>